<sequence length="866" mass="99683">MNITNKEKNIYKEDIVSFAGRSGIVVKLAWDDDILDDTESEDESFEQTEQDIKKSKQKIKVKDENQVEEEKDEADEADEEIDDDEENDDDDDDDYDEDSFDEDGEYEDESDYDDDDDDDQEGDHNNHMFESENMDEFVDDYRFKNQETGVLISLFEASRLVEVSIDDVKLIDRTFYLTDEVQRIDAPEDSKLLGLVVETFKKFHVVPLKSINQKKTISEQDIVVVDRVHETYPFQMFQNVIDKKKNIAGQIRAVYCNVEAKDSSGETVVLRNITGETLKFNPIYQGVGLCVGLLFKYRSKEFEITKVTPVSVDIRWIYYFNDEASLPESMNVKDLDLFCDEYQIFNADEFVVFNRNNPKDDSPENLEGGYIYKTETSCKVLWQDGRETIEKSLDLMKAECLATDYFPGHTVCSVGFNIDEPYKSQDKKWGVIVDLKPTERTCTICWNNINHDLSTKERKDYFDKSREGQDYYIESDVSVYDIEYLEDYNFDGSDYVCKINESDILPEADVLGQVIGKEHCQLIVKWNNGFIEKVYPNNLSLVGDFDSDEEGEQDEQEEDEDEVTSISSDEENNSEFQNDIIDMEIDSSVVNNNNESTTANNSNSINNNENQQEGFAMVDQFENHNYLTENITLNKGLLLKIMKEFELLKTSLPSGIYVKGNNSKMNLLQALIIGPSDTIYENSIFIFDIFLPGNYPMVPPKVFFHSVTHKLHPNLNINGTVCLSLLGTWHGNKSESWIPKVSNLLQVLISIQGLILGSKEPYFLEAGYDTQIGTHIGVRNSSLYNEDSYLLSLEALVFYISNQPLLFKDIIIQHIQSKKIEILKRIDQFLDTSQHELKSLFHINLPPSEGFLSPLRKLRNKIDAFN</sequence>
<feature type="region of interest" description="Disordered" evidence="4">
    <location>
        <begin position="38"/>
        <end position="133"/>
    </location>
</feature>
<evidence type="ECO:0000256" key="2">
    <source>
        <dbReference type="ARBA" id="ARBA00022786"/>
    </source>
</evidence>
<evidence type="ECO:0000256" key="4">
    <source>
        <dbReference type="SAM" id="MobiDB-lite"/>
    </source>
</evidence>
<dbReference type="PROSITE" id="PS50127">
    <property type="entry name" value="UBC_2"/>
    <property type="match status" value="1"/>
</dbReference>
<keyword evidence="2" id="KW-0833">Ubl conjugation pathway</keyword>
<name>A0A8J4Q1T7_9MYCE</name>
<feature type="compositionally biased region" description="Acidic residues" evidence="4">
    <location>
        <begin position="38"/>
        <end position="49"/>
    </location>
</feature>
<gene>
    <name evidence="6" type="ORF">CYY_001022</name>
</gene>
<dbReference type="Gene3D" id="3.10.110.10">
    <property type="entry name" value="Ubiquitin Conjugating Enzyme"/>
    <property type="match status" value="1"/>
</dbReference>
<keyword evidence="7" id="KW-1185">Reference proteome</keyword>
<feature type="domain" description="UBC core" evidence="5">
    <location>
        <begin position="636"/>
        <end position="796"/>
    </location>
</feature>
<dbReference type="SMART" id="SM00212">
    <property type="entry name" value="UBCc"/>
    <property type="match status" value="1"/>
</dbReference>
<dbReference type="Pfam" id="PF00179">
    <property type="entry name" value="UQ_con"/>
    <property type="match status" value="1"/>
</dbReference>
<dbReference type="InterPro" id="IPR016135">
    <property type="entry name" value="UBQ-conjugating_enzyme/RWD"/>
</dbReference>
<dbReference type="InterPro" id="IPR057733">
    <property type="entry name" value="UBE2O-like_SH3-B"/>
</dbReference>
<evidence type="ECO:0000313" key="6">
    <source>
        <dbReference type="EMBL" id="KAF2077705.1"/>
    </source>
</evidence>
<dbReference type="PROSITE" id="PS00183">
    <property type="entry name" value="UBC_1"/>
    <property type="match status" value="1"/>
</dbReference>
<feature type="active site" description="Glycyl thioester intermediate" evidence="3">
    <location>
        <position position="722"/>
    </location>
</feature>
<dbReference type="OrthoDB" id="47801at2759"/>
<accession>A0A8J4Q1T7</accession>
<dbReference type="SUPFAM" id="SSF54495">
    <property type="entry name" value="UBC-like"/>
    <property type="match status" value="1"/>
</dbReference>
<evidence type="ECO:0000313" key="7">
    <source>
        <dbReference type="Proteomes" id="UP000695562"/>
    </source>
</evidence>
<dbReference type="PANTHER" id="PTHR46116">
    <property type="entry name" value="(E3-INDEPENDENT) E2 UBIQUITIN-CONJUGATING ENZYME"/>
    <property type="match status" value="1"/>
</dbReference>
<feature type="compositionally biased region" description="Acidic residues" evidence="4">
    <location>
        <begin position="66"/>
        <end position="121"/>
    </location>
</feature>
<dbReference type="InterPro" id="IPR000608">
    <property type="entry name" value="UBC"/>
</dbReference>
<dbReference type="AlphaFoldDB" id="A0A8J4Q1T7"/>
<reference evidence="6" key="1">
    <citation type="submission" date="2020-01" db="EMBL/GenBank/DDBJ databases">
        <title>Development of genomics and gene disruption for Polysphondylium violaceum indicates a role for the polyketide synthase stlB in stalk morphogenesis.</title>
        <authorList>
            <person name="Narita B."/>
            <person name="Kawabe Y."/>
            <person name="Kin K."/>
            <person name="Saito T."/>
            <person name="Gibbs R."/>
            <person name="Kuspa A."/>
            <person name="Muzny D."/>
            <person name="Queller D."/>
            <person name="Richards S."/>
            <person name="Strassman J."/>
            <person name="Sucgang R."/>
            <person name="Worley K."/>
            <person name="Schaap P."/>
        </authorList>
    </citation>
    <scope>NUCLEOTIDE SEQUENCE</scope>
    <source>
        <strain evidence="6">QSvi11</strain>
    </source>
</reference>
<protein>
    <recommendedName>
        <fullName evidence="5">UBC core domain-containing protein</fullName>
    </recommendedName>
</protein>
<evidence type="ECO:0000259" key="5">
    <source>
        <dbReference type="PROSITE" id="PS50127"/>
    </source>
</evidence>
<feature type="compositionally biased region" description="Basic and acidic residues" evidence="4">
    <location>
        <begin position="50"/>
        <end position="65"/>
    </location>
</feature>
<dbReference type="EMBL" id="AJWJ01000022">
    <property type="protein sequence ID" value="KAF2077705.1"/>
    <property type="molecule type" value="Genomic_DNA"/>
</dbReference>
<dbReference type="Proteomes" id="UP000695562">
    <property type="component" value="Unassembled WGS sequence"/>
</dbReference>
<evidence type="ECO:0000256" key="1">
    <source>
        <dbReference type="ARBA" id="ARBA00022679"/>
    </source>
</evidence>
<dbReference type="GO" id="GO:0061631">
    <property type="term" value="F:ubiquitin conjugating enzyme activity"/>
    <property type="evidence" value="ECO:0007669"/>
    <property type="project" value="TreeGrafter"/>
</dbReference>
<dbReference type="PANTHER" id="PTHR46116:SF15">
    <property type="entry name" value="(E3-INDEPENDENT) E2 UBIQUITIN-CONJUGATING ENZYME"/>
    <property type="match status" value="1"/>
</dbReference>
<dbReference type="CDD" id="cd23837">
    <property type="entry name" value="UBCc_UBE2O"/>
    <property type="match status" value="1"/>
</dbReference>
<evidence type="ECO:0000256" key="3">
    <source>
        <dbReference type="PROSITE-ProRule" id="PRU10133"/>
    </source>
</evidence>
<keyword evidence="1" id="KW-0808">Transferase</keyword>
<proteinExistence type="predicted"/>
<comment type="caution">
    <text evidence="6">The sequence shown here is derived from an EMBL/GenBank/DDBJ whole genome shotgun (WGS) entry which is preliminary data.</text>
</comment>
<dbReference type="InterPro" id="IPR023313">
    <property type="entry name" value="UBQ-conjugating_AS"/>
</dbReference>
<feature type="region of interest" description="Disordered" evidence="4">
    <location>
        <begin position="542"/>
        <end position="575"/>
    </location>
</feature>
<dbReference type="Pfam" id="PF23043">
    <property type="entry name" value="SH3-B_UBE2O"/>
    <property type="match status" value="1"/>
</dbReference>
<organism evidence="6 7">
    <name type="scientific">Polysphondylium violaceum</name>
    <dbReference type="NCBI Taxonomy" id="133409"/>
    <lineage>
        <taxon>Eukaryota</taxon>
        <taxon>Amoebozoa</taxon>
        <taxon>Evosea</taxon>
        <taxon>Eumycetozoa</taxon>
        <taxon>Dictyostelia</taxon>
        <taxon>Dictyosteliales</taxon>
        <taxon>Dictyosteliaceae</taxon>
        <taxon>Polysphondylium</taxon>
    </lineage>
</organism>
<feature type="compositionally biased region" description="Acidic residues" evidence="4">
    <location>
        <begin position="545"/>
        <end position="573"/>
    </location>
</feature>